<evidence type="ECO:0000256" key="8">
    <source>
        <dbReference type="SAM" id="MobiDB-lite"/>
    </source>
</evidence>
<organism evidence="9 10">
    <name type="scientific">Acidisarcina polymorpha</name>
    <dbReference type="NCBI Taxonomy" id="2211140"/>
    <lineage>
        <taxon>Bacteria</taxon>
        <taxon>Pseudomonadati</taxon>
        <taxon>Acidobacteriota</taxon>
        <taxon>Terriglobia</taxon>
        <taxon>Terriglobales</taxon>
        <taxon>Acidobacteriaceae</taxon>
        <taxon>Acidisarcina</taxon>
    </lineage>
</organism>
<dbReference type="PANTHER" id="PTHR30026">
    <property type="entry name" value="OUTER MEMBRANE PROTEIN TOLC"/>
    <property type="match status" value="1"/>
</dbReference>
<keyword evidence="3" id="KW-0813">Transport</keyword>
<keyword evidence="6" id="KW-0472">Membrane</keyword>
<evidence type="ECO:0000256" key="2">
    <source>
        <dbReference type="ARBA" id="ARBA00007613"/>
    </source>
</evidence>
<keyword evidence="4" id="KW-1134">Transmembrane beta strand</keyword>
<sequence length="470" mass="49726">MIERDLALVWGLPIAVAMSLAAASSGLAQGPFVSPTTILSSSNAAVPSDDAAQPLVITLEEAIRRALVNDPAYAASVAENGSARLDHSLARSALLPQASFHGQYLFTQPNGSRNQAGQGVSAQPAPRFIANNAIREYASQILATETISAANIADYGRTAALAARAQADLEVSRRGLIVTVVSEYFEVVAARQKLSVAARAAREADAFVELTKKLEAGREVAHADVVKASLEAQQRGRELEDAQLEAEKASLHLGTLLFPDPRTAFQTADSAVVPPPLPSRDDAQAAAGRGNPDLRSALEAVRASKSEVSASRAAYLPALSFNYIYGIDAPQFAINGPEGVHNLGYSASAGIDVPLWDWFAIHDRVKQSELHEKAAQVVLTSTQRQLVAQLEEYYNEASVADRQLASLDASVSTAQDSLGLTKLRYSAGEATALEVVDAQNALTIAEDAHANGVLRYRVALANLQTLTGAL</sequence>
<dbReference type="EMBL" id="CP030840">
    <property type="protein sequence ID" value="AXC11740.1"/>
    <property type="molecule type" value="Genomic_DNA"/>
</dbReference>
<dbReference type="AlphaFoldDB" id="A0A2Z5FYF4"/>
<evidence type="ECO:0000313" key="10">
    <source>
        <dbReference type="Proteomes" id="UP000253606"/>
    </source>
</evidence>
<dbReference type="InterPro" id="IPR051906">
    <property type="entry name" value="TolC-like"/>
</dbReference>
<comment type="similarity">
    <text evidence="2">Belongs to the outer membrane factor (OMF) (TC 1.B.17) family.</text>
</comment>
<dbReference type="KEGG" id="abas:ACPOL_2418"/>
<dbReference type="Gene3D" id="1.20.1600.10">
    <property type="entry name" value="Outer membrane efflux proteins (OEP)"/>
    <property type="match status" value="1"/>
</dbReference>
<keyword evidence="10" id="KW-1185">Reference proteome</keyword>
<dbReference type="GO" id="GO:0015288">
    <property type="term" value="F:porin activity"/>
    <property type="evidence" value="ECO:0007669"/>
    <property type="project" value="TreeGrafter"/>
</dbReference>
<evidence type="ECO:0000256" key="5">
    <source>
        <dbReference type="ARBA" id="ARBA00022692"/>
    </source>
</evidence>
<protein>
    <submittedName>
        <fullName evidence="9">Cation efflux system protein CusA</fullName>
    </submittedName>
</protein>
<dbReference type="SUPFAM" id="SSF56954">
    <property type="entry name" value="Outer membrane efflux proteins (OEP)"/>
    <property type="match status" value="1"/>
</dbReference>
<dbReference type="PANTHER" id="PTHR30026:SF20">
    <property type="entry name" value="OUTER MEMBRANE PROTEIN TOLC"/>
    <property type="match status" value="1"/>
</dbReference>
<evidence type="ECO:0000313" key="9">
    <source>
        <dbReference type="EMBL" id="AXC11740.1"/>
    </source>
</evidence>
<dbReference type="GO" id="GO:1990281">
    <property type="term" value="C:efflux pump complex"/>
    <property type="evidence" value="ECO:0007669"/>
    <property type="project" value="TreeGrafter"/>
</dbReference>
<dbReference type="GO" id="GO:0015562">
    <property type="term" value="F:efflux transmembrane transporter activity"/>
    <property type="evidence" value="ECO:0007669"/>
    <property type="project" value="InterPro"/>
</dbReference>
<proteinExistence type="inferred from homology"/>
<keyword evidence="5" id="KW-0812">Transmembrane</keyword>
<keyword evidence="7" id="KW-0998">Cell outer membrane</keyword>
<dbReference type="Proteomes" id="UP000253606">
    <property type="component" value="Chromosome"/>
</dbReference>
<name>A0A2Z5FYF4_9BACT</name>
<feature type="region of interest" description="Disordered" evidence="8">
    <location>
        <begin position="271"/>
        <end position="290"/>
    </location>
</feature>
<dbReference type="InterPro" id="IPR003423">
    <property type="entry name" value="OMP_efflux"/>
</dbReference>
<reference evidence="9 10" key="1">
    <citation type="journal article" date="2018" name="Front. Microbiol.">
        <title>Hydrolytic Capabilities as a Key to Environmental Success: Chitinolytic and Cellulolytic Acidobacteria From Acidic Sub-arctic Soils and Boreal Peatlands.</title>
        <authorList>
            <person name="Belova S.E."/>
            <person name="Ravin N.V."/>
            <person name="Pankratov T.A."/>
            <person name="Rakitin A.L."/>
            <person name="Ivanova A.A."/>
            <person name="Beletsky A.V."/>
            <person name="Mardanov A.V."/>
            <person name="Sinninghe Damste J.S."/>
            <person name="Dedysh S.N."/>
        </authorList>
    </citation>
    <scope>NUCLEOTIDE SEQUENCE [LARGE SCALE GENOMIC DNA]</scope>
    <source>
        <strain evidence="9 10">SBC82</strain>
    </source>
</reference>
<dbReference type="Pfam" id="PF02321">
    <property type="entry name" value="OEP"/>
    <property type="match status" value="1"/>
</dbReference>
<comment type="subcellular location">
    <subcellularLocation>
        <location evidence="1">Cell outer membrane</location>
    </subcellularLocation>
</comment>
<gene>
    <name evidence="9" type="ORF">ACPOL_2418</name>
</gene>
<evidence type="ECO:0000256" key="4">
    <source>
        <dbReference type="ARBA" id="ARBA00022452"/>
    </source>
</evidence>
<dbReference type="GO" id="GO:0009279">
    <property type="term" value="C:cell outer membrane"/>
    <property type="evidence" value="ECO:0007669"/>
    <property type="project" value="UniProtKB-SubCell"/>
</dbReference>
<evidence type="ECO:0000256" key="6">
    <source>
        <dbReference type="ARBA" id="ARBA00023136"/>
    </source>
</evidence>
<evidence type="ECO:0000256" key="1">
    <source>
        <dbReference type="ARBA" id="ARBA00004442"/>
    </source>
</evidence>
<accession>A0A2Z5FYF4</accession>
<evidence type="ECO:0000256" key="7">
    <source>
        <dbReference type="ARBA" id="ARBA00023237"/>
    </source>
</evidence>
<evidence type="ECO:0000256" key="3">
    <source>
        <dbReference type="ARBA" id="ARBA00022448"/>
    </source>
</evidence>